<name>A0AC59YG56_RANTA</name>
<dbReference type="Proteomes" id="UP001162501">
    <property type="component" value="Chromosome 15"/>
</dbReference>
<evidence type="ECO:0000313" key="2">
    <source>
        <dbReference type="Proteomes" id="UP001162501"/>
    </source>
</evidence>
<reference evidence="1" key="1">
    <citation type="submission" date="2023-05" db="EMBL/GenBank/DDBJ databases">
        <authorList>
            <consortium name="ELIXIR-Norway"/>
        </authorList>
    </citation>
    <scope>NUCLEOTIDE SEQUENCE</scope>
</reference>
<protein>
    <submittedName>
        <fullName evidence="1">Uncharacterized protein</fullName>
    </submittedName>
</protein>
<evidence type="ECO:0000313" key="1">
    <source>
        <dbReference type="EMBL" id="CAM9672620.1"/>
    </source>
</evidence>
<proteinExistence type="predicted"/>
<sequence length="143" mass="15807">MESIREENFEENAECKHQPQDEYVSKAQIESAGSADEPSNRAGIVAQRAANRGGEDVIPLQDIILEGAREAACLIEDAQPLCGQTPQQTLWYLRKAKTFHAGEVALIKKGERGRKQKEGRESTWEGRKPASSGFRKLALKTLG</sequence>
<accession>A0AC59YG56</accession>
<reference evidence="1" key="2">
    <citation type="submission" date="2025-03" db="EMBL/GenBank/DDBJ databases">
        <authorList>
            <consortium name="ELIXIR-Norway"/>
            <consortium name="Elixir Norway"/>
        </authorList>
    </citation>
    <scope>NUCLEOTIDE SEQUENCE</scope>
</reference>
<dbReference type="EMBL" id="OX596099">
    <property type="protein sequence ID" value="CAM9672620.1"/>
    <property type="molecule type" value="Genomic_DNA"/>
</dbReference>
<gene>
    <name evidence="1" type="ORF">MRATA1EN22A_LOCUS5816</name>
</gene>
<organism evidence="1 2">
    <name type="scientific">Rangifer tarandus platyrhynchus</name>
    <name type="common">Svalbard reindeer</name>
    <dbReference type="NCBI Taxonomy" id="3082113"/>
    <lineage>
        <taxon>Eukaryota</taxon>
        <taxon>Metazoa</taxon>
        <taxon>Chordata</taxon>
        <taxon>Craniata</taxon>
        <taxon>Vertebrata</taxon>
        <taxon>Euteleostomi</taxon>
        <taxon>Mammalia</taxon>
        <taxon>Eutheria</taxon>
        <taxon>Laurasiatheria</taxon>
        <taxon>Artiodactyla</taxon>
        <taxon>Ruminantia</taxon>
        <taxon>Pecora</taxon>
        <taxon>Cervidae</taxon>
        <taxon>Odocoileinae</taxon>
        <taxon>Rangifer</taxon>
    </lineage>
</organism>